<dbReference type="InterPro" id="IPR036259">
    <property type="entry name" value="MFS_trans_sf"/>
</dbReference>
<reference evidence="2" key="1">
    <citation type="submission" date="2021-01" db="EMBL/GenBank/DDBJ databases">
        <authorList>
            <person name="Corre E."/>
            <person name="Pelletier E."/>
            <person name="Niang G."/>
            <person name="Scheremetjew M."/>
            <person name="Finn R."/>
            <person name="Kale V."/>
            <person name="Holt S."/>
            <person name="Cochrane G."/>
            <person name="Meng A."/>
            <person name="Brown T."/>
            <person name="Cohen L."/>
        </authorList>
    </citation>
    <scope>NUCLEOTIDE SEQUENCE</scope>
    <source>
        <strain evidence="2">RCC3387</strain>
    </source>
</reference>
<feature type="transmembrane region" description="Helical" evidence="1">
    <location>
        <begin position="292"/>
        <end position="316"/>
    </location>
</feature>
<dbReference type="EMBL" id="HBGW01100630">
    <property type="protein sequence ID" value="CAD9645855.1"/>
    <property type="molecule type" value="Transcribed_RNA"/>
</dbReference>
<evidence type="ECO:0000313" key="2">
    <source>
        <dbReference type="EMBL" id="CAD9645855.1"/>
    </source>
</evidence>
<keyword evidence="1" id="KW-0472">Membrane</keyword>
<accession>A0A7S2QLP5</accession>
<evidence type="ECO:0008006" key="3">
    <source>
        <dbReference type="Google" id="ProtNLM"/>
    </source>
</evidence>
<dbReference type="AlphaFoldDB" id="A0A7S2QLP5"/>
<dbReference type="Gene3D" id="1.20.1250.20">
    <property type="entry name" value="MFS general substrate transporter like domains"/>
    <property type="match status" value="1"/>
</dbReference>
<feature type="transmembrane region" description="Helical" evidence="1">
    <location>
        <begin position="252"/>
        <end position="272"/>
    </location>
</feature>
<evidence type="ECO:0000256" key="1">
    <source>
        <dbReference type="SAM" id="Phobius"/>
    </source>
</evidence>
<organism evidence="2">
    <name type="scientific">Zooxanthella nutricula</name>
    <dbReference type="NCBI Taxonomy" id="1333877"/>
    <lineage>
        <taxon>Eukaryota</taxon>
        <taxon>Sar</taxon>
        <taxon>Alveolata</taxon>
        <taxon>Dinophyceae</taxon>
        <taxon>Peridiniales</taxon>
        <taxon>Peridiniales incertae sedis</taxon>
        <taxon>Zooxanthella</taxon>
    </lineage>
</organism>
<feature type="transmembrane region" description="Helical" evidence="1">
    <location>
        <begin position="73"/>
        <end position="93"/>
    </location>
</feature>
<feature type="transmembrane region" description="Helical" evidence="1">
    <location>
        <begin position="202"/>
        <end position="223"/>
    </location>
</feature>
<protein>
    <recommendedName>
        <fullName evidence="3">Major facilitator superfamily (MFS) profile domain-containing protein</fullName>
    </recommendedName>
</protein>
<feature type="transmembrane region" description="Helical" evidence="1">
    <location>
        <begin position="397"/>
        <end position="416"/>
    </location>
</feature>
<sequence length="509" mass="53696">MLVGLALCCGCRGRGRHEGMQVARVVERSSQDRTRVMVLCLVAQLASNLDVSMPSTYSGPLFESLAGSRSMSGVWLGLSSVCGIAALPLWVVVSRRSVKCAFLVHASFMTAGALVTCLALHIRSVPLLMVGRSISGAKSGFLYVNEMVLYTVIPMSERGFWMGIQATSCAVAYTSGPAVASTLTTFLSAISGHVPTAITSELVTFLLPVLFGLCEVLLVAQYFPMSLDLPDDIDAIARVHGMAGNRRHTPSLLGVKVVFCCSVAGVLLRNFVRTAWEAGALSLYDVFFGMGATSAGFLVSGIALTSFVGRLAYLRLAASHGDSLDRCIVHWSSLAMLASATLLLPWPLWVIGPGPPGTRAWSWVFTIASAFLCIAKAMQAVPGKALATSMVIPNSRLFNKSGLAICSALSFMAASMAGPSISRFVLDIGTTQRRELAFPCVLCVACLLNAVATALTLLSLELPQNGQAPKDFAQCLSPLSRAAAAIGEAATPLPLDPATRKVARMLPSA</sequence>
<gene>
    <name evidence="2" type="ORF">BRAN1462_LOCUS63677</name>
</gene>
<dbReference type="SUPFAM" id="SSF103473">
    <property type="entry name" value="MFS general substrate transporter"/>
    <property type="match status" value="1"/>
</dbReference>
<proteinExistence type="predicted"/>
<feature type="transmembrane region" description="Helical" evidence="1">
    <location>
        <begin position="100"/>
        <end position="122"/>
    </location>
</feature>
<feature type="transmembrane region" description="Helical" evidence="1">
    <location>
        <begin position="436"/>
        <end position="460"/>
    </location>
</feature>
<keyword evidence="1" id="KW-0812">Transmembrane</keyword>
<feature type="transmembrane region" description="Helical" evidence="1">
    <location>
        <begin position="328"/>
        <end position="348"/>
    </location>
</feature>
<keyword evidence="1" id="KW-1133">Transmembrane helix</keyword>
<name>A0A7S2QLP5_9DINO</name>
<feature type="transmembrane region" description="Helical" evidence="1">
    <location>
        <begin position="360"/>
        <end position="377"/>
    </location>
</feature>